<name>A0AAF0FP67_9EURY</name>
<dbReference type="InterPro" id="IPR026328">
    <property type="entry name" value="FmdE"/>
</dbReference>
<dbReference type="Pfam" id="PF01258">
    <property type="entry name" value="zf-dskA_traR"/>
    <property type="match status" value="1"/>
</dbReference>
<dbReference type="RefSeq" id="WP_278098840.1">
    <property type="nucleotide sequence ID" value="NZ_CP091092.1"/>
</dbReference>
<keyword evidence="3" id="KW-0862">Zinc</keyword>
<evidence type="ECO:0000259" key="5">
    <source>
        <dbReference type="Pfam" id="PF02663"/>
    </source>
</evidence>
<gene>
    <name evidence="6" type="ORF">L1994_07520</name>
</gene>
<dbReference type="AlphaFoldDB" id="A0AAF0FP67"/>
<feature type="domain" description="Formylmethanofuran dehydrogenase subunit E" evidence="5">
    <location>
        <begin position="14"/>
        <end position="151"/>
    </location>
</feature>
<evidence type="ECO:0000313" key="6">
    <source>
        <dbReference type="EMBL" id="WFN36002.1"/>
    </source>
</evidence>
<evidence type="ECO:0000256" key="1">
    <source>
        <dbReference type="ARBA" id="ARBA00022723"/>
    </source>
</evidence>
<sequence length="204" mass="23352">MTRNLKSFEEASEFHGHKCPGLAYGYRAAEYALKELFQDRAQDEELVAIVENDACGIDAIQFLTGCTIGKGNLIFNDYGKQVYTFIKRNGNDAVRIVQKDKTSMGDFDKVTGELSDKVFSNTATDEEKNEFFRRREIVMNKILQMPVEDLYTLKHIKPQIPEKARLFKSHKCARCGENVSESRARIENGEIVCIPCFNEYSRGW</sequence>
<evidence type="ECO:0000256" key="3">
    <source>
        <dbReference type="ARBA" id="ARBA00022833"/>
    </source>
</evidence>
<dbReference type="PANTHER" id="PTHR39418:SF1">
    <property type="entry name" value="DEHYDROGENASE"/>
    <property type="match status" value="1"/>
</dbReference>
<dbReference type="Proteomes" id="UP001218895">
    <property type="component" value="Chromosome"/>
</dbReference>
<protein>
    <submittedName>
        <fullName evidence="6">FmdE family protein</fullName>
    </submittedName>
</protein>
<dbReference type="PIRSF" id="PIRSF006578">
    <property type="entry name" value="FwdE"/>
    <property type="match status" value="1"/>
</dbReference>
<evidence type="ECO:0000256" key="2">
    <source>
        <dbReference type="ARBA" id="ARBA00022771"/>
    </source>
</evidence>
<dbReference type="GeneID" id="79950236"/>
<dbReference type="KEGG" id="manq:L1994_07520"/>
<dbReference type="Gene3D" id="3.30.1330.130">
    <property type="match status" value="1"/>
</dbReference>
<reference evidence="6" key="1">
    <citation type="submission" date="2022-01" db="EMBL/GenBank/DDBJ databases">
        <title>Complete genome of Methanomicrobium antiquum DSM 21220.</title>
        <authorList>
            <person name="Chen S.-C."/>
            <person name="You Y.-T."/>
            <person name="Zhou Y.-Z."/>
            <person name="Lai M.-C."/>
        </authorList>
    </citation>
    <scope>NUCLEOTIDE SEQUENCE</scope>
    <source>
        <strain evidence="6">DSM 21220</strain>
    </source>
</reference>
<evidence type="ECO:0000313" key="7">
    <source>
        <dbReference type="Proteomes" id="UP001218895"/>
    </source>
</evidence>
<organism evidence="6 7">
    <name type="scientific">Methanomicrobium antiquum</name>
    <dbReference type="NCBI Taxonomy" id="487686"/>
    <lineage>
        <taxon>Archaea</taxon>
        <taxon>Methanobacteriati</taxon>
        <taxon>Methanobacteriota</taxon>
        <taxon>Stenosarchaea group</taxon>
        <taxon>Methanomicrobia</taxon>
        <taxon>Methanomicrobiales</taxon>
        <taxon>Methanomicrobiaceae</taxon>
        <taxon>Methanomicrobium</taxon>
    </lineage>
</organism>
<dbReference type="Pfam" id="PF02663">
    <property type="entry name" value="FmdE"/>
    <property type="match status" value="1"/>
</dbReference>
<dbReference type="SUPFAM" id="SSF143555">
    <property type="entry name" value="FwdE-like"/>
    <property type="match status" value="1"/>
</dbReference>
<feature type="domain" description="Zinc finger DksA/TraR C4-type" evidence="4">
    <location>
        <begin position="169"/>
        <end position="202"/>
    </location>
</feature>
<accession>A0AAF0FP67</accession>
<keyword evidence="1" id="KW-0479">Metal-binding</keyword>
<dbReference type="InterPro" id="IPR053194">
    <property type="entry name" value="tRNA_methyltr_O"/>
</dbReference>
<dbReference type="EMBL" id="CP091092">
    <property type="protein sequence ID" value="WFN36002.1"/>
    <property type="molecule type" value="Genomic_DNA"/>
</dbReference>
<proteinExistence type="predicted"/>
<dbReference type="GO" id="GO:0008270">
    <property type="term" value="F:zinc ion binding"/>
    <property type="evidence" value="ECO:0007669"/>
    <property type="project" value="UniProtKB-KW"/>
</dbReference>
<evidence type="ECO:0000259" key="4">
    <source>
        <dbReference type="Pfam" id="PF01258"/>
    </source>
</evidence>
<keyword evidence="7" id="KW-1185">Reference proteome</keyword>
<dbReference type="InterPro" id="IPR000962">
    <property type="entry name" value="Znf_DskA_TraR"/>
</dbReference>
<dbReference type="PANTHER" id="PTHR39418">
    <property type="entry name" value="DEHYDROGENASE-RELATED"/>
    <property type="match status" value="1"/>
</dbReference>
<dbReference type="InterPro" id="IPR003814">
    <property type="entry name" value="FmdEsu_dom"/>
</dbReference>
<keyword evidence="2" id="KW-0863">Zinc-finger</keyword>